<gene>
    <name evidence="2" type="ORF">LY89DRAFT_738540</name>
</gene>
<accession>A0A194WVA4</accession>
<keyword evidence="3" id="KW-1185">Reference proteome</keyword>
<sequence length="332" mass="37214">MQSSQNKPLPRAVDDRRRGSAHYYSEYEQIDQPTAQRSPTREVPISQPTQRQQRMMQIEPARQPVANNASLRRGAPNGMPAGPSPPYPGPGPHEELLSKTNEAIKQRQLEQQQQPRRRGYRRTDESGDDADVAATNLPFDSRDAPPPSQSAPHSNQSPPNTRTRVNPAPPQSGPEPQRGSPRKGESAQTAAGNSIPRLNSPTIMSSVLQPLDGKINEYGSQMNDAHAEMARLDAEMAALQERRREAEKRYMAAKTKHDDYRRQYQSVERAMRGEPDMAFSRLSMESERPSTQQTAQQPPTPGGMHSRTESWNSFNEPKRESGSRFRISKLFG</sequence>
<dbReference type="InParanoid" id="A0A194WVA4"/>
<feature type="compositionally biased region" description="Polar residues" evidence="1">
    <location>
        <begin position="186"/>
        <end position="206"/>
    </location>
</feature>
<dbReference type="Proteomes" id="UP000070700">
    <property type="component" value="Unassembled WGS sequence"/>
</dbReference>
<dbReference type="RefSeq" id="XP_018066256.1">
    <property type="nucleotide sequence ID" value="XM_018220384.1"/>
</dbReference>
<organism evidence="2 3">
    <name type="scientific">Mollisia scopiformis</name>
    <name type="common">Conifer needle endophyte fungus</name>
    <name type="synonym">Phialocephala scopiformis</name>
    <dbReference type="NCBI Taxonomy" id="149040"/>
    <lineage>
        <taxon>Eukaryota</taxon>
        <taxon>Fungi</taxon>
        <taxon>Dikarya</taxon>
        <taxon>Ascomycota</taxon>
        <taxon>Pezizomycotina</taxon>
        <taxon>Leotiomycetes</taxon>
        <taxon>Helotiales</taxon>
        <taxon>Mollisiaceae</taxon>
        <taxon>Mollisia</taxon>
    </lineage>
</organism>
<evidence type="ECO:0000256" key="1">
    <source>
        <dbReference type="SAM" id="MobiDB-lite"/>
    </source>
</evidence>
<feature type="compositionally biased region" description="Polar residues" evidence="1">
    <location>
        <begin position="46"/>
        <end position="55"/>
    </location>
</feature>
<proteinExistence type="predicted"/>
<dbReference type="KEGG" id="psco:LY89DRAFT_738540"/>
<feature type="compositionally biased region" description="Pro residues" evidence="1">
    <location>
        <begin position="82"/>
        <end position="91"/>
    </location>
</feature>
<dbReference type="AlphaFoldDB" id="A0A194WVA4"/>
<evidence type="ECO:0000313" key="2">
    <source>
        <dbReference type="EMBL" id="KUJ11901.1"/>
    </source>
</evidence>
<feature type="region of interest" description="Disordered" evidence="1">
    <location>
        <begin position="1"/>
        <end position="206"/>
    </location>
</feature>
<dbReference type="STRING" id="149040.A0A194WVA4"/>
<feature type="compositionally biased region" description="Basic and acidic residues" evidence="1">
    <location>
        <begin position="92"/>
        <end position="108"/>
    </location>
</feature>
<feature type="compositionally biased region" description="Polar residues" evidence="1">
    <location>
        <begin position="150"/>
        <end position="164"/>
    </location>
</feature>
<name>A0A194WVA4_MOLSC</name>
<reference evidence="2 3" key="1">
    <citation type="submission" date="2015-10" db="EMBL/GenBank/DDBJ databases">
        <title>Full genome of DAOMC 229536 Phialocephala scopiformis, a fungal endophyte of spruce producing the potent anti-insectan compound rugulosin.</title>
        <authorList>
            <consortium name="DOE Joint Genome Institute"/>
            <person name="Walker A.K."/>
            <person name="Frasz S.L."/>
            <person name="Seifert K.A."/>
            <person name="Miller J.D."/>
            <person name="Mondo S.J."/>
            <person name="Labutti K."/>
            <person name="Lipzen A."/>
            <person name="Dockter R."/>
            <person name="Kennedy M."/>
            <person name="Grigoriev I.V."/>
            <person name="Spatafora J.W."/>
        </authorList>
    </citation>
    <scope>NUCLEOTIDE SEQUENCE [LARGE SCALE GENOMIC DNA]</scope>
    <source>
        <strain evidence="2 3">CBS 120377</strain>
    </source>
</reference>
<feature type="region of interest" description="Disordered" evidence="1">
    <location>
        <begin position="269"/>
        <end position="332"/>
    </location>
</feature>
<evidence type="ECO:0000313" key="3">
    <source>
        <dbReference type="Proteomes" id="UP000070700"/>
    </source>
</evidence>
<dbReference type="GeneID" id="28830110"/>
<protein>
    <submittedName>
        <fullName evidence="2">Uncharacterized protein</fullName>
    </submittedName>
</protein>
<dbReference type="OrthoDB" id="5096988at2759"/>
<dbReference type="EMBL" id="KQ947425">
    <property type="protein sequence ID" value="KUJ11901.1"/>
    <property type="molecule type" value="Genomic_DNA"/>
</dbReference>